<evidence type="ECO:0000259" key="5">
    <source>
        <dbReference type="SMART" id="SM00856"/>
    </source>
</evidence>
<comment type="caution">
    <text evidence="6">The sequence shown here is derived from an EMBL/GenBank/DDBJ whole genome shotgun (WGS) entry which is preliminary data.</text>
</comment>
<feature type="domain" description="Pectinesterase inhibitor" evidence="5">
    <location>
        <begin position="25"/>
        <end position="176"/>
    </location>
</feature>
<comment type="similarity">
    <text evidence="3">Belongs to the PMEI family.</text>
</comment>
<keyword evidence="7" id="KW-1185">Reference proteome</keyword>
<evidence type="ECO:0000256" key="4">
    <source>
        <dbReference type="SAM" id="SignalP"/>
    </source>
</evidence>
<evidence type="ECO:0000256" key="2">
    <source>
        <dbReference type="ARBA" id="ARBA00023157"/>
    </source>
</evidence>
<name>A0A835M6J5_9MAGN</name>
<dbReference type="Proteomes" id="UP000631114">
    <property type="component" value="Unassembled WGS sequence"/>
</dbReference>
<evidence type="ECO:0000313" key="6">
    <source>
        <dbReference type="EMBL" id="KAF9621100.1"/>
    </source>
</evidence>
<dbReference type="SMART" id="SM00856">
    <property type="entry name" value="PMEI"/>
    <property type="match status" value="1"/>
</dbReference>
<evidence type="ECO:0000256" key="3">
    <source>
        <dbReference type="ARBA" id="ARBA00038471"/>
    </source>
</evidence>
<accession>A0A835M6J5</accession>
<organism evidence="6 7">
    <name type="scientific">Coptis chinensis</name>
    <dbReference type="NCBI Taxonomy" id="261450"/>
    <lineage>
        <taxon>Eukaryota</taxon>
        <taxon>Viridiplantae</taxon>
        <taxon>Streptophyta</taxon>
        <taxon>Embryophyta</taxon>
        <taxon>Tracheophyta</taxon>
        <taxon>Spermatophyta</taxon>
        <taxon>Magnoliopsida</taxon>
        <taxon>Ranunculales</taxon>
        <taxon>Ranunculaceae</taxon>
        <taxon>Coptidoideae</taxon>
        <taxon>Coptis</taxon>
    </lineage>
</organism>
<sequence length="187" mass="20381">MNRSSISGFLIFPILLALTLSFHGVNGGPLEDNCKTLASIGLPYNSCVTNLQADPRSKNADLYELGLISLNLTRANAAYIKARAQKLLNDQGRGADIRIKRVLQACVHIYFLAIEDTNDGIKSFVSKGYSGTRNSMSGVADSGGTCEDGFIQFNFTSPLTKENNNFLQMADIPLTIAYWLECRGTCT</sequence>
<dbReference type="OrthoDB" id="1915198at2759"/>
<dbReference type="PANTHER" id="PTHR35357:SF8">
    <property type="entry name" value="OS01G0111000 PROTEIN"/>
    <property type="match status" value="1"/>
</dbReference>
<gene>
    <name evidence="6" type="ORF">IFM89_016534</name>
</gene>
<protein>
    <recommendedName>
        <fullName evidence="5">Pectinesterase inhibitor domain-containing protein</fullName>
    </recommendedName>
</protein>
<keyword evidence="1 4" id="KW-0732">Signal</keyword>
<dbReference type="SUPFAM" id="SSF101148">
    <property type="entry name" value="Plant invertase/pectin methylesterase inhibitor"/>
    <property type="match status" value="1"/>
</dbReference>
<dbReference type="Gene3D" id="1.20.140.40">
    <property type="entry name" value="Invertase/pectin methylesterase inhibitor family protein"/>
    <property type="match status" value="1"/>
</dbReference>
<feature type="chain" id="PRO_5032706827" description="Pectinesterase inhibitor domain-containing protein" evidence="4">
    <location>
        <begin position="28"/>
        <end position="187"/>
    </location>
</feature>
<dbReference type="CDD" id="cd15795">
    <property type="entry name" value="PMEI-Pla_a_1_like"/>
    <property type="match status" value="1"/>
</dbReference>
<reference evidence="6 7" key="1">
    <citation type="submission" date="2020-10" db="EMBL/GenBank/DDBJ databases">
        <title>The Coptis chinensis genome and diversification of protoberbering-type alkaloids.</title>
        <authorList>
            <person name="Wang B."/>
            <person name="Shu S."/>
            <person name="Song C."/>
            <person name="Liu Y."/>
        </authorList>
    </citation>
    <scope>NUCLEOTIDE SEQUENCE [LARGE SCALE GENOMIC DNA]</scope>
    <source>
        <strain evidence="6">HL-2020</strain>
        <tissue evidence="6">Leaf</tissue>
    </source>
</reference>
<dbReference type="GO" id="GO:0004857">
    <property type="term" value="F:enzyme inhibitor activity"/>
    <property type="evidence" value="ECO:0007669"/>
    <property type="project" value="InterPro"/>
</dbReference>
<dbReference type="EMBL" id="JADFTS010000002">
    <property type="protein sequence ID" value="KAF9621100.1"/>
    <property type="molecule type" value="Genomic_DNA"/>
</dbReference>
<evidence type="ECO:0000313" key="7">
    <source>
        <dbReference type="Proteomes" id="UP000631114"/>
    </source>
</evidence>
<dbReference type="InterPro" id="IPR006501">
    <property type="entry name" value="Pectinesterase_inhib_dom"/>
</dbReference>
<dbReference type="InterPro" id="IPR034088">
    <property type="entry name" value="Pla_a_1-like"/>
</dbReference>
<proteinExistence type="inferred from homology"/>
<keyword evidence="2" id="KW-1015">Disulfide bond</keyword>
<dbReference type="AlphaFoldDB" id="A0A835M6J5"/>
<dbReference type="PANTHER" id="PTHR35357">
    <property type="entry name" value="OS02G0537100 PROTEIN"/>
    <property type="match status" value="1"/>
</dbReference>
<dbReference type="Pfam" id="PF04043">
    <property type="entry name" value="PMEI"/>
    <property type="match status" value="1"/>
</dbReference>
<feature type="signal peptide" evidence="4">
    <location>
        <begin position="1"/>
        <end position="27"/>
    </location>
</feature>
<evidence type="ECO:0000256" key="1">
    <source>
        <dbReference type="ARBA" id="ARBA00022729"/>
    </source>
</evidence>
<dbReference type="NCBIfam" id="TIGR01614">
    <property type="entry name" value="PME_inhib"/>
    <property type="match status" value="1"/>
</dbReference>
<dbReference type="InterPro" id="IPR035513">
    <property type="entry name" value="Invertase/methylesterase_inhib"/>
</dbReference>